<dbReference type="InterPro" id="IPR036188">
    <property type="entry name" value="FAD/NAD-bd_sf"/>
</dbReference>
<dbReference type="STRING" id="388408.LAX5112_02524"/>
<protein>
    <submittedName>
        <fullName evidence="3">Gamma-glutamylputrescine oxidoreductase</fullName>
        <ecNumber evidence="3">1.4.3.-</ecNumber>
    </submittedName>
</protein>
<dbReference type="EMBL" id="CXWD01000008">
    <property type="protein sequence ID" value="CTQ70481.1"/>
    <property type="molecule type" value="Genomic_DNA"/>
</dbReference>
<proteinExistence type="predicted"/>
<dbReference type="SUPFAM" id="SSF51905">
    <property type="entry name" value="FAD/NAD(P)-binding domain"/>
    <property type="match status" value="1"/>
</dbReference>
<dbReference type="Pfam" id="PF01266">
    <property type="entry name" value="DAO"/>
    <property type="match status" value="1"/>
</dbReference>
<dbReference type="Proteomes" id="UP000053235">
    <property type="component" value="Unassembled WGS sequence"/>
</dbReference>
<dbReference type="RefSeq" id="WP_055672097.1">
    <property type="nucleotide sequence ID" value="NZ_CXWD01000008.1"/>
</dbReference>
<accession>A0A0M7A794</accession>
<dbReference type="AlphaFoldDB" id="A0A0M7A794"/>
<dbReference type="GO" id="GO:0005737">
    <property type="term" value="C:cytoplasm"/>
    <property type="evidence" value="ECO:0007669"/>
    <property type="project" value="TreeGrafter"/>
</dbReference>
<dbReference type="InterPro" id="IPR006076">
    <property type="entry name" value="FAD-dep_OxRdtase"/>
</dbReference>
<reference evidence="4" key="1">
    <citation type="submission" date="2015-07" db="EMBL/GenBank/DDBJ databases">
        <authorList>
            <person name="Rodrigo-Torres Lidia"/>
            <person name="Arahal R.David."/>
        </authorList>
    </citation>
    <scope>NUCLEOTIDE SEQUENCE [LARGE SCALE GENOMIC DNA]</scope>
    <source>
        <strain evidence="4">CECT 5112</strain>
    </source>
</reference>
<evidence type="ECO:0000256" key="1">
    <source>
        <dbReference type="ARBA" id="ARBA00023002"/>
    </source>
</evidence>
<gene>
    <name evidence="3" type="primary">puuB_2</name>
    <name evidence="3" type="ORF">LAX5112_02524</name>
</gene>
<keyword evidence="1 3" id="KW-0560">Oxidoreductase</keyword>
<dbReference type="OrthoDB" id="9806601at2"/>
<feature type="domain" description="FAD dependent oxidoreductase" evidence="2">
    <location>
        <begin position="42"/>
        <end position="395"/>
    </location>
</feature>
<name>A0A0M7A794_9HYPH</name>
<evidence type="ECO:0000313" key="4">
    <source>
        <dbReference type="Proteomes" id="UP000053235"/>
    </source>
</evidence>
<evidence type="ECO:0000259" key="2">
    <source>
        <dbReference type="Pfam" id="PF01266"/>
    </source>
</evidence>
<organism evidence="3 4">
    <name type="scientific">Roseibium alexandrii</name>
    <dbReference type="NCBI Taxonomy" id="388408"/>
    <lineage>
        <taxon>Bacteria</taxon>
        <taxon>Pseudomonadati</taxon>
        <taxon>Pseudomonadota</taxon>
        <taxon>Alphaproteobacteria</taxon>
        <taxon>Hyphomicrobiales</taxon>
        <taxon>Stappiaceae</taxon>
        <taxon>Roseibium</taxon>
    </lineage>
</organism>
<dbReference type="GO" id="GO:0016491">
    <property type="term" value="F:oxidoreductase activity"/>
    <property type="evidence" value="ECO:0007669"/>
    <property type="project" value="UniProtKB-KW"/>
</dbReference>
<keyword evidence="4" id="KW-1185">Reference proteome</keyword>
<dbReference type="Gene3D" id="3.30.9.10">
    <property type="entry name" value="D-Amino Acid Oxidase, subunit A, domain 2"/>
    <property type="match status" value="1"/>
</dbReference>
<dbReference type="PANTHER" id="PTHR13847:SF281">
    <property type="entry name" value="FAD DEPENDENT OXIDOREDUCTASE DOMAIN-CONTAINING PROTEIN"/>
    <property type="match status" value="1"/>
</dbReference>
<sequence>MLNSLDLLTANDTPGQHPPSYYAATARWQTTYAPLDGPRAADVVIVGAGYTGLSAALHLAERGLDVVLLEANRVGWGASGRNGGQVGSGQRVEQDVLENRHGKSHAKLLWDLAEDSKALVKDLIARHEIACDYTPGILHVDHRKSYVEESRDHVEHLRLTYGYDQIRFVDGDEIGDMVGSPKYFGGSLDMGAGHLHPLNYALGLARAADKAGAKIFEETRVTGIEEQASGGVQVTTDTGTVKARYLILACNGYLGKLNRETAAHVMPINNFIVATKPFSEDEARALIRDNVAVADSKFVINYFRLSADRRLLFGGGENYGYRFPEDIKSFVRRPMTEIYPQLADVEIDFGWGGTLAITPKRMPYFARVKPNILTATGYSGHGVAMATLGGQLLAEAIAGTAGRFDVFERLNIPAFPGGDKLRFPLLVLAMTWFSLRDRLGI</sequence>
<dbReference type="EC" id="1.4.3.-" evidence="3"/>
<dbReference type="PANTHER" id="PTHR13847">
    <property type="entry name" value="SARCOSINE DEHYDROGENASE-RELATED"/>
    <property type="match status" value="1"/>
</dbReference>
<evidence type="ECO:0000313" key="3">
    <source>
        <dbReference type="EMBL" id="CTQ70481.1"/>
    </source>
</evidence>
<dbReference type="Gene3D" id="3.50.50.60">
    <property type="entry name" value="FAD/NAD(P)-binding domain"/>
    <property type="match status" value="1"/>
</dbReference>